<accession>A0AAN6J483</accession>
<dbReference type="Proteomes" id="UP001168146">
    <property type="component" value="Unassembled WGS sequence"/>
</dbReference>
<comment type="caution">
    <text evidence="2">The sequence shown here is derived from an EMBL/GenBank/DDBJ whole genome shotgun (WGS) entry which is preliminary data.</text>
</comment>
<evidence type="ECO:0000313" key="3">
    <source>
        <dbReference type="Proteomes" id="UP001168146"/>
    </source>
</evidence>
<reference evidence="2" key="1">
    <citation type="submission" date="2021-12" db="EMBL/GenBank/DDBJ databases">
        <title>Black yeast isolated from Biological Soil Crust.</title>
        <authorList>
            <person name="Kurbessoian T."/>
        </authorList>
    </citation>
    <scope>NUCLEOTIDE SEQUENCE</scope>
    <source>
        <strain evidence="2">CCFEE 5208</strain>
    </source>
</reference>
<feature type="region of interest" description="Disordered" evidence="1">
    <location>
        <begin position="41"/>
        <end position="89"/>
    </location>
</feature>
<proteinExistence type="predicted"/>
<sequence>MAPLNNAVSVTWRSNPIVLIRMSRAIREGHAQALDYRESCDLTNDPPQMHIRDDDSGRRRLRPCSPGMQPLVRRRTNKGSRRPLASSAACTDEHKAVGTAWSDKHDRRLLQLRSENELPWKRIAGAYFGGTDPAWLRRRYMVLTIGPLAQGRHSSAAGLRRSRRIDHNA</sequence>
<dbReference type="AlphaFoldDB" id="A0AAN6J483"/>
<evidence type="ECO:0000313" key="2">
    <source>
        <dbReference type="EMBL" id="KAK0303419.1"/>
    </source>
</evidence>
<feature type="compositionally biased region" description="Basic residues" evidence="1">
    <location>
        <begin position="72"/>
        <end position="81"/>
    </location>
</feature>
<protein>
    <recommendedName>
        <fullName evidence="4">Myb-like domain-containing protein</fullName>
    </recommendedName>
</protein>
<dbReference type="EMBL" id="JASUXU010000149">
    <property type="protein sequence ID" value="KAK0303419.1"/>
    <property type="molecule type" value="Genomic_DNA"/>
</dbReference>
<evidence type="ECO:0008006" key="4">
    <source>
        <dbReference type="Google" id="ProtNLM"/>
    </source>
</evidence>
<name>A0AAN6J483_9PEZI</name>
<organism evidence="2 3">
    <name type="scientific">Friedmanniomyces endolithicus</name>
    <dbReference type="NCBI Taxonomy" id="329885"/>
    <lineage>
        <taxon>Eukaryota</taxon>
        <taxon>Fungi</taxon>
        <taxon>Dikarya</taxon>
        <taxon>Ascomycota</taxon>
        <taxon>Pezizomycotina</taxon>
        <taxon>Dothideomycetes</taxon>
        <taxon>Dothideomycetidae</taxon>
        <taxon>Mycosphaerellales</taxon>
        <taxon>Teratosphaeriaceae</taxon>
        <taxon>Friedmanniomyces</taxon>
    </lineage>
</organism>
<gene>
    <name evidence="2" type="ORF">LTR82_017561</name>
</gene>
<evidence type="ECO:0000256" key="1">
    <source>
        <dbReference type="SAM" id="MobiDB-lite"/>
    </source>
</evidence>